<keyword evidence="2" id="KW-1185">Reference proteome</keyword>
<name>A0ABU3VS36_9EURY</name>
<evidence type="ECO:0000313" key="1">
    <source>
        <dbReference type="EMBL" id="MDV0445705.1"/>
    </source>
</evidence>
<proteinExistence type="predicted"/>
<sequence length="167" mass="18831">MLLLVNGVACQCYCLLMLPSANAAVCQCQLQLDYRSATWHCAAICIISFLSHPFATRTWAQITLPFPFALLPYSFRLRCYLTVSVCTATLPFLLPLLPYRFRLHCYLTVSVCRCYLTGSVVLLPSFPFAAVLFQYSCRFAGLFAAAVRARPAPISENNRKNEPRFLK</sequence>
<reference evidence="1 2" key="1">
    <citation type="submission" date="2023-06" db="EMBL/GenBank/DDBJ databases">
        <title>Genome sequence of Methanimicrococcus sp. At1.</title>
        <authorList>
            <person name="Protasov E."/>
            <person name="Platt K."/>
            <person name="Poehlein A."/>
            <person name="Daniel R."/>
            <person name="Brune A."/>
        </authorList>
    </citation>
    <scope>NUCLEOTIDE SEQUENCE [LARGE SCALE GENOMIC DNA]</scope>
    <source>
        <strain evidence="1 2">At1</strain>
    </source>
</reference>
<accession>A0ABU3VS36</accession>
<protein>
    <submittedName>
        <fullName evidence="1">Uncharacterized protein</fullName>
    </submittedName>
</protein>
<evidence type="ECO:0000313" key="2">
    <source>
        <dbReference type="Proteomes" id="UP001272052"/>
    </source>
</evidence>
<dbReference type="Proteomes" id="UP001272052">
    <property type="component" value="Unassembled WGS sequence"/>
</dbReference>
<comment type="caution">
    <text evidence="1">The sequence shown here is derived from an EMBL/GenBank/DDBJ whole genome shotgun (WGS) entry which is preliminary data.</text>
</comment>
<organism evidence="1 2">
    <name type="scientific">Methanimicrococcus hacksteinii</name>
    <dbReference type="NCBI Taxonomy" id="3028293"/>
    <lineage>
        <taxon>Archaea</taxon>
        <taxon>Methanobacteriati</taxon>
        <taxon>Methanobacteriota</taxon>
        <taxon>Stenosarchaea group</taxon>
        <taxon>Methanomicrobia</taxon>
        <taxon>Methanosarcinales</taxon>
        <taxon>Methanosarcinaceae</taxon>
        <taxon>Methanimicrococcus</taxon>
    </lineage>
</organism>
<gene>
    <name evidence="1" type="ORF">MmiAt1_12990</name>
</gene>
<dbReference type="EMBL" id="JAWDKC010000021">
    <property type="protein sequence ID" value="MDV0445705.1"/>
    <property type="molecule type" value="Genomic_DNA"/>
</dbReference>